<evidence type="ECO:0000313" key="2">
    <source>
        <dbReference type="Proteomes" id="UP001244563"/>
    </source>
</evidence>
<proteinExistence type="predicted"/>
<protein>
    <submittedName>
        <fullName evidence="1">Uncharacterized protein</fullName>
    </submittedName>
</protein>
<dbReference type="GeneID" id="84016618"/>
<keyword evidence="2" id="KW-1185">Reference proteome</keyword>
<reference evidence="1 2" key="1">
    <citation type="submission" date="2023-07" db="EMBL/GenBank/DDBJ databases">
        <title>Sorghum-associated microbial communities from plants grown in Nebraska, USA.</title>
        <authorList>
            <person name="Schachtman D."/>
        </authorList>
    </citation>
    <scope>NUCLEOTIDE SEQUENCE [LARGE SCALE GENOMIC DNA]</scope>
    <source>
        <strain evidence="1 2">CC523</strain>
    </source>
</reference>
<organism evidence="1 2">
    <name type="scientific">Paenarthrobacter nicotinovorans</name>
    <name type="common">Arthrobacter nicotinovorans</name>
    <dbReference type="NCBI Taxonomy" id="29320"/>
    <lineage>
        <taxon>Bacteria</taxon>
        <taxon>Bacillati</taxon>
        <taxon>Actinomycetota</taxon>
        <taxon>Actinomycetes</taxon>
        <taxon>Micrococcales</taxon>
        <taxon>Micrococcaceae</taxon>
        <taxon>Paenarthrobacter</taxon>
    </lineage>
</organism>
<dbReference type="EMBL" id="JAUSSW010000012">
    <property type="protein sequence ID" value="MDQ0103936.1"/>
    <property type="molecule type" value="Genomic_DNA"/>
</dbReference>
<dbReference type="RefSeq" id="WP_026267411.1">
    <property type="nucleotide sequence ID" value="NZ_BDDW01000020.1"/>
</dbReference>
<sequence>MTDTQISSFIRDCVVFEDDTENGLEFDTFYGLYISWCVLGRKIPIPDSAFKTALEREGLKTIKLNGQRIYPGMSMVGPAARDYVVNSVPMWNDSAASAYALSEAVEDAVPSIA</sequence>
<name>A0ABT9TQI5_PAENI</name>
<evidence type="ECO:0000313" key="1">
    <source>
        <dbReference type="EMBL" id="MDQ0103936.1"/>
    </source>
</evidence>
<dbReference type="Proteomes" id="UP001244563">
    <property type="component" value="Unassembled WGS sequence"/>
</dbReference>
<accession>A0ABT9TQI5</accession>
<gene>
    <name evidence="1" type="ORF">J2T10_003605</name>
</gene>
<comment type="caution">
    <text evidence="1">The sequence shown here is derived from an EMBL/GenBank/DDBJ whole genome shotgun (WGS) entry which is preliminary data.</text>
</comment>